<comment type="caution">
    <text evidence="1">The sequence shown here is derived from an EMBL/GenBank/DDBJ whole genome shotgun (WGS) entry which is preliminary data.</text>
</comment>
<dbReference type="EMBL" id="MNCJ02000326">
    <property type="protein sequence ID" value="KAF5780872.1"/>
    <property type="molecule type" value="Genomic_DNA"/>
</dbReference>
<accession>A0A9K3HMF7</accession>
<evidence type="ECO:0000313" key="2">
    <source>
        <dbReference type="Proteomes" id="UP000215914"/>
    </source>
</evidence>
<gene>
    <name evidence="1" type="ORF">HanXRQr2_Chr11g0476941</name>
</gene>
<proteinExistence type="predicted"/>
<dbReference type="AlphaFoldDB" id="A0A9K3HMF7"/>
<evidence type="ECO:0000313" key="1">
    <source>
        <dbReference type="EMBL" id="KAF5780872.1"/>
    </source>
</evidence>
<reference evidence="1" key="1">
    <citation type="journal article" date="2017" name="Nature">
        <title>The sunflower genome provides insights into oil metabolism, flowering and Asterid evolution.</title>
        <authorList>
            <person name="Badouin H."/>
            <person name="Gouzy J."/>
            <person name="Grassa C.J."/>
            <person name="Murat F."/>
            <person name="Staton S.E."/>
            <person name="Cottret L."/>
            <person name="Lelandais-Briere C."/>
            <person name="Owens G.L."/>
            <person name="Carrere S."/>
            <person name="Mayjonade B."/>
            <person name="Legrand L."/>
            <person name="Gill N."/>
            <person name="Kane N.C."/>
            <person name="Bowers J.E."/>
            <person name="Hubner S."/>
            <person name="Bellec A."/>
            <person name="Berard A."/>
            <person name="Berges H."/>
            <person name="Blanchet N."/>
            <person name="Boniface M.C."/>
            <person name="Brunel D."/>
            <person name="Catrice O."/>
            <person name="Chaidir N."/>
            <person name="Claudel C."/>
            <person name="Donnadieu C."/>
            <person name="Faraut T."/>
            <person name="Fievet G."/>
            <person name="Helmstetter N."/>
            <person name="King M."/>
            <person name="Knapp S.J."/>
            <person name="Lai Z."/>
            <person name="Le Paslier M.C."/>
            <person name="Lippi Y."/>
            <person name="Lorenzon L."/>
            <person name="Mandel J.R."/>
            <person name="Marage G."/>
            <person name="Marchand G."/>
            <person name="Marquand E."/>
            <person name="Bret-Mestries E."/>
            <person name="Morien E."/>
            <person name="Nambeesan S."/>
            <person name="Nguyen T."/>
            <person name="Pegot-Espagnet P."/>
            <person name="Pouilly N."/>
            <person name="Raftis F."/>
            <person name="Sallet E."/>
            <person name="Schiex T."/>
            <person name="Thomas J."/>
            <person name="Vandecasteele C."/>
            <person name="Vares D."/>
            <person name="Vear F."/>
            <person name="Vautrin S."/>
            <person name="Crespi M."/>
            <person name="Mangin B."/>
            <person name="Burke J.M."/>
            <person name="Salse J."/>
            <person name="Munos S."/>
            <person name="Vincourt P."/>
            <person name="Rieseberg L.H."/>
            <person name="Langlade N.B."/>
        </authorList>
    </citation>
    <scope>NUCLEOTIDE SEQUENCE</scope>
    <source>
        <tissue evidence="1">Leaves</tissue>
    </source>
</reference>
<dbReference type="Gramene" id="mRNA:HanXRQr2_Chr11g0476941">
    <property type="protein sequence ID" value="mRNA:HanXRQr2_Chr11g0476941"/>
    <property type="gene ID" value="HanXRQr2_Chr11g0476941"/>
</dbReference>
<sequence>MVNRQWYNKLTSRLPFAKLVVYLRVQKSRARAISINIWSKRKSRID</sequence>
<organism evidence="1 2">
    <name type="scientific">Helianthus annuus</name>
    <name type="common">Common sunflower</name>
    <dbReference type="NCBI Taxonomy" id="4232"/>
    <lineage>
        <taxon>Eukaryota</taxon>
        <taxon>Viridiplantae</taxon>
        <taxon>Streptophyta</taxon>
        <taxon>Embryophyta</taxon>
        <taxon>Tracheophyta</taxon>
        <taxon>Spermatophyta</taxon>
        <taxon>Magnoliopsida</taxon>
        <taxon>eudicotyledons</taxon>
        <taxon>Gunneridae</taxon>
        <taxon>Pentapetalae</taxon>
        <taxon>asterids</taxon>
        <taxon>campanulids</taxon>
        <taxon>Asterales</taxon>
        <taxon>Asteraceae</taxon>
        <taxon>Asteroideae</taxon>
        <taxon>Heliantheae alliance</taxon>
        <taxon>Heliantheae</taxon>
        <taxon>Helianthus</taxon>
    </lineage>
</organism>
<protein>
    <submittedName>
        <fullName evidence="1">Uncharacterized protein</fullName>
    </submittedName>
</protein>
<keyword evidence="2" id="KW-1185">Reference proteome</keyword>
<dbReference type="Proteomes" id="UP000215914">
    <property type="component" value="Unassembled WGS sequence"/>
</dbReference>
<reference evidence="1" key="2">
    <citation type="submission" date="2020-06" db="EMBL/GenBank/DDBJ databases">
        <title>Helianthus annuus Genome sequencing and assembly Release 2.</title>
        <authorList>
            <person name="Gouzy J."/>
            <person name="Langlade N."/>
            <person name="Munos S."/>
        </authorList>
    </citation>
    <scope>NUCLEOTIDE SEQUENCE</scope>
    <source>
        <tissue evidence="1">Leaves</tissue>
    </source>
</reference>
<name>A0A9K3HMF7_HELAN</name>